<organism evidence="1 2">
    <name type="scientific">Aureobasidium pullulans</name>
    <name type="common">Black yeast</name>
    <name type="synonym">Pullularia pullulans</name>
    <dbReference type="NCBI Taxonomy" id="5580"/>
    <lineage>
        <taxon>Eukaryota</taxon>
        <taxon>Fungi</taxon>
        <taxon>Dikarya</taxon>
        <taxon>Ascomycota</taxon>
        <taxon>Pezizomycotina</taxon>
        <taxon>Dothideomycetes</taxon>
        <taxon>Dothideomycetidae</taxon>
        <taxon>Dothideales</taxon>
        <taxon>Saccotheciaceae</taxon>
        <taxon>Aureobasidium</taxon>
    </lineage>
</organism>
<evidence type="ECO:0000313" key="1">
    <source>
        <dbReference type="EMBL" id="KAK6008548.1"/>
    </source>
</evidence>
<dbReference type="Proteomes" id="UP001341245">
    <property type="component" value="Unassembled WGS sequence"/>
</dbReference>
<sequence>MLTRNSKKRSYDIAIVLFDHLETDKYGIKRYKDEIDRITTAISLSPDSKWQNVKVELWGMITRWFGSIQHAEKDDYTYNMAMSYTIDNDTDQIRKVSKSSDRAFFGLLARDDITNLELRVNVTLQNDSLAARLEEITVQRQLEKASRNSEESVEDLKVVEKLESTVSVKETKTHSCIIQ</sequence>
<reference evidence="1 2" key="1">
    <citation type="submission" date="2023-11" db="EMBL/GenBank/DDBJ databases">
        <title>Draft genome sequence and annotation of the polyextremotolerant black yeast-like fungus Aureobasidium pullulans NRRL 62042.</title>
        <authorList>
            <person name="Dielentheis-Frenken M.R.E."/>
            <person name="Wibberg D."/>
            <person name="Blank L.M."/>
            <person name="Tiso T."/>
        </authorList>
    </citation>
    <scope>NUCLEOTIDE SEQUENCE [LARGE SCALE GENOMIC DNA]</scope>
    <source>
        <strain evidence="1 2">NRRL 62042</strain>
    </source>
</reference>
<accession>A0ABR0TVN3</accession>
<comment type="caution">
    <text evidence="1">The sequence shown here is derived from an EMBL/GenBank/DDBJ whole genome shotgun (WGS) entry which is preliminary data.</text>
</comment>
<evidence type="ECO:0000313" key="2">
    <source>
        <dbReference type="Proteomes" id="UP001341245"/>
    </source>
</evidence>
<proteinExistence type="predicted"/>
<protein>
    <submittedName>
        <fullName evidence="1">Uncharacterized protein</fullName>
    </submittedName>
</protein>
<keyword evidence="2" id="KW-1185">Reference proteome</keyword>
<name>A0ABR0TVN3_AURPU</name>
<dbReference type="EMBL" id="JASGXD010000001">
    <property type="protein sequence ID" value="KAK6008548.1"/>
    <property type="molecule type" value="Genomic_DNA"/>
</dbReference>
<gene>
    <name evidence="1" type="ORF">QM012_000451</name>
</gene>